<comment type="caution">
    <text evidence="1">The sequence shown here is derived from an EMBL/GenBank/DDBJ whole genome shotgun (WGS) entry which is preliminary data.</text>
</comment>
<keyword evidence="2" id="KW-1185">Reference proteome</keyword>
<dbReference type="EMBL" id="JACWMS010000005">
    <property type="protein sequence ID" value="MBD1321981.1"/>
    <property type="molecule type" value="Genomic_DNA"/>
</dbReference>
<sequence>MIVGGVIVALLAATCVFAGLWFSARSTISDSEARAADARRAEQIATDYAVGAATTDYRDLDTWFDKLKTDTSPQLTAKFDSTAPALKQILVPLNWVSTATPVTAKVSSENNGVYQVDAFVSVNSTSKQAPNGAKTTVTYNVRVNGNDDWKITDVGGLGGGLPN</sequence>
<gene>
    <name evidence="1" type="ORF">IDF66_20595</name>
</gene>
<proteinExistence type="predicted"/>
<organism evidence="1 2">
    <name type="scientific">Gordonia hankookensis</name>
    <dbReference type="NCBI Taxonomy" id="589403"/>
    <lineage>
        <taxon>Bacteria</taxon>
        <taxon>Bacillati</taxon>
        <taxon>Actinomycetota</taxon>
        <taxon>Actinomycetes</taxon>
        <taxon>Mycobacteriales</taxon>
        <taxon>Gordoniaceae</taxon>
        <taxon>Gordonia</taxon>
    </lineage>
</organism>
<evidence type="ECO:0000313" key="1">
    <source>
        <dbReference type="EMBL" id="MBD1321981.1"/>
    </source>
</evidence>
<accession>A0ABR7WGT0</accession>
<evidence type="ECO:0000313" key="2">
    <source>
        <dbReference type="Proteomes" id="UP000602395"/>
    </source>
</evidence>
<reference evidence="1 2" key="1">
    <citation type="submission" date="2020-09" db="EMBL/GenBank/DDBJ databases">
        <title>Novel species in genus Gordonia.</title>
        <authorList>
            <person name="Zhang G."/>
        </authorList>
    </citation>
    <scope>NUCLEOTIDE SEQUENCE [LARGE SCALE GENOMIC DNA]</scope>
    <source>
        <strain evidence="1 2">ON-33</strain>
    </source>
</reference>
<evidence type="ECO:0008006" key="3">
    <source>
        <dbReference type="Google" id="ProtNLM"/>
    </source>
</evidence>
<name>A0ABR7WGT0_9ACTN</name>
<protein>
    <recommendedName>
        <fullName evidence="3">Mce-associated membrane protein</fullName>
    </recommendedName>
</protein>
<dbReference type="Proteomes" id="UP000602395">
    <property type="component" value="Unassembled WGS sequence"/>
</dbReference>